<organism evidence="1 2">
    <name type="scientific">Pelagibacterium luteolum</name>
    <dbReference type="NCBI Taxonomy" id="440168"/>
    <lineage>
        <taxon>Bacteria</taxon>
        <taxon>Pseudomonadati</taxon>
        <taxon>Pseudomonadota</taxon>
        <taxon>Alphaproteobacteria</taxon>
        <taxon>Hyphomicrobiales</taxon>
        <taxon>Devosiaceae</taxon>
        <taxon>Pelagibacterium</taxon>
    </lineage>
</organism>
<dbReference type="Proteomes" id="UP000199495">
    <property type="component" value="Unassembled WGS sequence"/>
</dbReference>
<dbReference type="EMBL" id="FNCS01000003">
    <property type="protein sequence ID" value="SDG50075.1"/>
    <property type="molecule type" value="Genomic_DNA"/>
</dbReference>
<sequence>MAATQPQAGPASGTIDRLRNFLFVKLRWGEPSMSASAAFLEVSVTSSPPERPRVAPRLNAEAELLHLLEEIPTWPDAMLVHMHKRFVSSRLFRVHHDPNGPLTKRAERLRDAALAEMRVRGLQAPPDTDA</sequence>
<gene>
    <name evidence="1" type="ORF">SAMN04487974_103230</name>
</gene>
<name>A0A1G7UR27_9HYPH</name>
<keyword evidence="2" id="KW-1185">Reference proteome</keyword>
<dbReference type="AlphaFoldDB" id="A0A1G7UR27"/>
<dbReference type="STRING" id="440168.SAMN04487974_103230"/>
<evidence type="ECO:0000313" key="2">
    <source>
        <dbReference type="Proteomes" id="UP000199495"/>
    </source>
</evidence>
<accession>A0A1G7UR27</accession>
<reference evidence="1 2" key="1">
    <citation type="submission" date="2016-10" db="EMBL/GenBank/DDBJ databases">
        <authorList>
            <person name="de Groot N.N."/>
        </authorList>
    </citation>
    <scope>NUCLEOTIDE SEQUENCE [LARGE SCALE GENOMIC DNA]</scope>
    <source>
        <strain evidence="1 2">CGMCC 1.10267</strain>
    </source>
</reference>
<proteinExistence type="predicted"/>
<evidence type="ECO:0000313" key="1">
    <source>
        <dbReference type="EMBL" id="SDG50075.1"/>
    </source>
</evidence>
<protein>
    <submittedName>
        <fullName evidence="1">Uncharacterized protein</fullName>
    </submittedName>
</protein>